<dbReference type="InterPro" id="IPR029052">
    <property type="entry name" value="Metallo-depent_PP-like"/>
</dbReference>
<name>B9XPI5_PEDPL</name>
<keyword evidence="2" id="KW-1185">Reference proteome</keyword>
<dbReference type="CDD" id="cd00838">
    <property type="entry name" value="MPP_superfamily"/>
    <property type="match status" value="1"/>
</dbReference>
<dbReference type="STRING" id="320771.Cflav_PD1413"/>
<accession>B9XPI5</accession>
<dbReference type="OrthoDB" id="332939at2"/>
<organism evidence="1 2">
    <name type="scientific">Pedosphaera parvula (strain Ellin514)</name>
    <dbReference type="NCBI Taxonomy" id="320771"/>
    <lineage>
        <taxon>Bacteria</taxon>
        <taxon>Pseudomonadati</taxon>
        <taxon>Verrucomicrobiota</taxon>
        <taxon>Pedosphaerae</taxon>
        <taxon>Pedosphaerales</taxon>
        <taxon>Pedosphaeraceae</taxon>
        <taxon>Pedosphaera</taxon>
    </lineage>
</organism>
<evidence type="ECO:0000313" key="2">
    <source>
        <dbReference type="Proteomes" id="UP000003688"/>
    </source>
</evidence>
<dbReference type="RefSeq" id="WP_007417721.1">
    <property type="nucleotide sequence ID" value="NZ_ABOX02000047.1"/>
</dbReference>
<reference evidence="1 2" key="1">
    <citation type="journal article" date="2011" name="J. Bacteriol.">
        <title>Genome sequence of 'Pedosphaera parvula' Ellin514, an aerobic Verrucomicrobial isolate from pasture soil.</title>
        <authorList>
            <person name="Kant R."/>
            <person name="van Passel M.W."/>
            <person name="Sangwan P."/>
            <person name="Palva A."/>
            <person name="Lucas S."/>
            <person name="Copeland A."/>
            <person name="Lapidus A."/>
            <person name="Glavina Del Rio T."/>
            <person name="Dalin E."/>
            <person name="Tice H."/>
            <person name="Bruce D."/>
            <person name="Goodwin L."/>
            <person name="Pitluck S."/>
            <person name="Chertkov O."/>
            <person name="Larimer F.W."/>
            <person name="Land M.L."/>
            <person name="Hauser L."/>
            <person name="Brettin T.S."/>
            <person name="Detter J.C."/>
            <person name="Han S."/>
            <person name="de Vos W.M."/>
            <person name="Janssen P.H."/>
            <person name="Smidt H."/>
        </authorList>
    </citation>
    <scope>NUCLEOTIDE SEQUENCE [LARGE SCALE GENOMIC DNA]</scope>
    <source>
        <strain evidence="1 2">Ellin514</strain>
    </source>
</reference>
<dbReference type="AlphaFoldDB" id="B9XPI5"/>
<comment type="caution">
    <text evidence="1">The sequence shown here is derived from an EMBL/GenBank/DDBJ whole genome shotgun (WGS) entry which is preliminary data.</text>
</comment>
<gene>
    <name evidence="1" type="ORF">Cflav_PD1413</name>
</gene>
<dbReference type="SUPFAM" id="SSF56300">
    <property type="entry name" value="Metallo-dependent phosphatases"/>
    <property type="match status" value="1"/>
</dbReference>
<evidence type="ECO:0000313" key="1">
    <source>
        <dbReference type="EMBL" id="EEF58213.1"/>
    </source>
</evidence>
<dbReference type="Proteomes" id="UP000003688">
    <property type="component" value="Unassembled WGS sequence"/>
</dbReference>
<protein>
    <submittedName>
        <fullName evidence="1">Uncharacterized protein</fullName>
    </submittedName>
</protein>
<dbReference type="EMBL" id="ABOX02000047">
    <property type="protein sequence ID" value="EEF58213.1"/>
    <property type="molecule type" value="Genomic_DNA"/>
</dbReference>
<sequence length="118" mass="13259">MCDLGPPSRTIWLMHEPPLSHPLATSIAQNRDWYLALQRFSPLLTLSGHDHNTPIQNNIWHVHTGQTTCVNVGQGTSDLHYCLIDFQFQSDQPSLPAAITLHAFPQNQSHQITLRLGT</sequence>
<proteinExistence type="predicted"/>